<dbReference type="EMBL" id="CADCXU010000082">
    <property type="protein sequence ID" value="CAA9993059.1"/>
    <property type="molecule type" value="Genomic_DNA"/>
</dbReference>
<organism evidence="1 2">
    <name type="scientific">Nesidiocoris tenuis</name>
    <dbReference type="NCBI Taxonomy" id="355587"/>
    <lineage>
        <taxon>Eukaryota</taxon>
        <taxon>Metazoa</taxon>
        <taxon>Ecdysozoa</taxon>
        <taxon>Arthropoda</taxon>
        <taxon>Hexapoda</taxon>
        <taxon>Insecta</taxon>
        <taxon>Pterygota</taxon>
        <taxon>Neoptera</taxon>
        <taxon>Paraneoptera</taxon>
        <taxon>Hemiptera</taxon>
        <taxon>Heteroptera</taxon>
        <taxon>Panheteroptera</taxon>
        <taxon>Cimicomorpha</taxon>
        <taxon>Miridae</taxon>
        <taxon>Dicyphina</taxon>
        <taxon>Nesidiocoris</taxon>
    </lineage>
</organism>
<evidence type="ECO:0000313" key="2">
    <source>
        <dbReference type="Proteomes" id="UP000479000"/>
    </source>
</evidence>
<gene>
    <name evidence="1" type="ORF">NTEN_LOCUS46</name>
</gene>
<proteinExistence type="predicted"/>
<dbReference type="Proteomes" id="UP000479000">
    <property type="component" value="Unassembled WGS sequence"/>
</dbReference>
<protein>
    <submittedName>
        <fullName evidence="1">Uncharacterized protein</fullName>
    </submittedName>
</protein>
<evidence type="ECO:0000313" key="1">
    <source>
        <dbReference type="EMBL" id="CAA9993059.1"/>
    </source>
</evidence>
<accession>A0A6H5FTT3</accession>
<name>A0A6H5FTT3_9HEMI</name>
<keyword evidence="2" id="KW-1185">Reference proteome</keyword>
<reference evidence="1 2" key="1">
    <citation type="submission" date="2020-02" db="EMBL/GenBank/DDBJ databases">
        <authorList>
            <person name="Ferguson B K."/>
        </authorList>
    </citation>
    <scope>NUCLEOTIDE SEQUENCE [LARGE SCALE GENOMIC DNA]</scope>
</reference>
<sequence>MRRKRRNPASLDGSSAQILLIELKSLFYQKLRPTRSFSFRSAGHARDNFGSAVSFNNICTPDFQLCAKIDDAHRRQFNNKSKTRK</sequence>
<dbReference type="AlphaFoldDB" id="A0A6H5FTT3"/>